<dbReference type="EMBL" id="HBFD01004223">
    <property type="protein sequence ID" value="CAD8718258.1"/>
    <property type="molecule type" value="Transcribed_RNA"/>
</dbReference>
<gene>
    <name evidence="4" type="ORF">CNEB1095_LOCUS2743</name>
</gene>
<evidence type="ECO:0000256" key="2">
    <source>
        <dbReference type="SAM" id="Phobius"/>
    </source>
</evidence>
<sequence>MNKQQYLIIIIFILQLVIINYQINARNLIDEIESGPAEDMDPEAPIPILKEEKRQKRDKKKNRKDNTDRNGKQKQSLIDWSMSLTESDYNASDWRYKFRSSSISDYFDQYLIRLSKIFLNNNAIVNFAMIGACDGKTDPTIKYRFLKYPHWRAVFVEPMTINIRDLNIYITENGAANRSHIIQAAVTEKCEDPYILVERPLYEEKDPDTPHWLRRQIGAIVPKGRTTPRSKDWIVEKVECLTPSDVLKSWATSAVVSKKPSKSNNRVTKRRPHVLKIDVEGHDFQVLTGFISPSTPRNELPLLVEFEAKSIAEKFPLAKELLESRGYIVSNFGQDGFAMLKGSEISSFTKQVNEKPSSTVSEINIPDADMYT</sequence>
<feature type="region of interest" description="Disordered" evidence="1">
    <location>
        <begin position="39"/>
        <end position="74"/>
    </location>
</feature>
<keyword evidence="2" id="KW-0472">Membrane</keyword>
<dbReference type="InterPro" id="IPR006342">
    <property type="entry name" value="FkbM_mtfrase"/>
</dbReference>
<proteinExistence type="predicted"/>
<accession>A0A7S0SXL7</accession>
<evidence type="ECO:0000256" key="1">
    <source>
        <dbReference type="SAM" id="MobiDB-lite"/>
    </source>
</evidence>
<keyword evidence="2" id="KW-1133">Transmembrane helix</keyword>
<reference evidence="4" key="1">
    <citation type="submission" date="2021-01" db="EMBL/GenBank/DDBJ databases">
        <authorList>
            <person name="Corre E."/>
            <person name="Pelletier E."/>
            <person name="Niang G."/>
            <person name="Scheremetjew M."/>
            <person name="Finn R."/>
            <person name="Kale V."/>
            <person name="Holt S."/>
            <person name="Cochrane G."/>
            <person name="Meng A."/>
            <person name="Brown T."/>
            <person name="Cohen L."/>
        </authorList>
    </citation>
    <scope>NUCLEOTIDE SEQUENCE</scope>
    <source>
        <strain evidence="4">UTEXLB2642</strain>
    </source>
</reference>
<keyword evidence="2" id="KW-0812">Transmembrane</keyword>
<feature type="domain" description="Methyltransferase FkbM" evidence="3">
    <location>
        <begin position="266"/>
        <end position="328"/>
    </location>
</feature>
<dbReference type="SUPFAM" id="SSF53335">
    <property type="entry name" value="S-adenosyl-L-methionine-dependent methyltransferases"/>
    <property type="match status" value="1"/>
</dbReference>
<evidence type="ECO:0000259" key="3">
    <source>
        <dbReference type="Pfam" id="PF05050"/>
    </source>
</evidence>
<evidence type="ECO:0000313" key="4">
    <source>
        <dbReference type="EMBL" id="CAD8718258.1"/>
    </source>
</evidence>
<dbReference type="InterPro" id="IPR029063">
    <property type="entry name" value="SAM-dependent_MTases_sf"/>
</dbReference>
<organism evidence="4">
    <name type="scientific">Chromulina nebulosa</name>
    <dbReference type="NCBI Taxonomy" id="96789"/>
    <lineage>
        <taxon>Eukaryota</taxon>
        <taxon>Sar</taxon>
        <taxon>Stramenopiles</taxon>
        <taxon>Ochrophyta</taxon>
        <taxon>Chrysophyceae</taxon>
        <taxon>Chromulinales</taxon>
        <taxon>Chromulinaceae</taxon>
        <taxon>Chromulina</taxon>
    </lineage>
</organism>
<protein>
    <recommendedName>
        <fullName evidence="3">Methyltransferase FkbM domain-containing protein</fullName>
    </recommendedName>
</protein>
<dbReference type="Pfam" id="PF05050">
    <property type="entry name" value="Methyltransf_21"/>
    <property type="match status" value="1"/>
</dbReference>
<dbReference type="AlphaFoldDB" id="A0A7S0SXL7"/>
<name>A0A7S0SXL7_9STRA</name>
<dbReference type="Gene3D" id="3.40.50.150">
    <property type="entry name" value="Vaccinia Virus protein VP39"/>
    <property type="match status" value="1"/>
</dbReference>
<feature type="transmembrane region" description="Helical" evidence="2">
    <location>
        <begin position="6"/>
        <end position="23"/>
    </location>
</feature>